<keyword evidence="2" id="KW-1185">Reference proteome</keyword>
<dbReference type="Proteomes" id="UP001596154">
    <property type="component" value="Unassembled WGS sequence"/>
</dbReference>
<gene>
    <name evidence="1" type="ORF">ACFPZJ_37255</name>
</gene>
<protein>
    <submittedName>
        <fullName evidence="1">Uncharacterized protein</fullName>
    </submittedName>
</protein>
<reference evidence="2" key="1">
    <citation type="journal article" date="2019" name="Int. J. Syst. Evol. Microbiol.">
        <title>The Global Catalogue of Microorganisms (GCM) 10K type strain sequencing project: providing services to taxonomists for standard genome sequencing and annotation.</title>
        <authorList>
            <consortium name="The Broad Institute Genomics Platform"/>
            <consortium name="The Broad Institute Genome Sequencing Center for Infectious Disease"/>
            <person name="Wu L."/>
            <person name="Ma J."/>
        </authorList>
    </citation>
    <scope>NUCLEOTIDE SEQUENCE [LARGE SCALE GENOMIC DNA]</scope>
    <source>
        <strain evidence="2">CGMCC 4.7248</strain>
    </source>
</reference>
<comment type="caution">
    <text evidence="1">The sequence shown here is derived from an EMBL/GenBank/DDBJ whole genome shotgun (WGS) entry which is preliminary data.</text>
</comment>
<organism evidence="1 2">
    <name type="scientific">Streptomyces bullii</name>
    <dbReference type="NCBI Taxonomy" id="349910"/>
    <lineage>
        <taxon>Bacteria</taxon>
        <taxon>Bacillati</taxon>
        <taxon>Actinomycetota</taxon>
        <taxon>Actinomycetes</taxon>
        <taxon>Kitasatosporales</taxon>
        <taxon>Streptomycetaceae</taxon>
        <taxon>Streptomyces</taxon>
    </lineage>
</organism>
<proteinExistence type="predicted"/>
<dbReference type="EMBL" id="JBHSNY010000019">
    <property type="protein sequence ID" value="MFC5639291.1"/>
    <property type="molecule type" value="Genomic_DNA"/>
</dbReference>
<name>A0ABW0V0A8_9ACTN</name>
<sequence>MVQGGSDFDVADLGMVRSRFPDRHVTLDGDVITVWPPARQQG</sequence>
<accession>A0ABW0V0A8</accession>
<evidence type="ECO:0000313" key="1">
    <source>
        <dbReference type="EMBL" id="MFC5639291.1"/>
    </source>
</evidence>
<evidence type="ECO:0000313" key="2">
    <source>
        <dbReference type="Proteomes" id="UP001596154"/>
    </source>
</evidence>
<dbReference type="RefSeq" id="WP_381031169.1">
    <property type="nucleotide sequence ID" value="NZ_JBHSNY010000019.1"/>
</dbReference>